<reference evidence="3" key="1">
    <citation type="journal article" date="2020" name="Stud. Mycol.">
        <title>101 Dothideomycetes genomes: a test case for predicting lifestyles and emergence of pathogens.</title>
        <authorList>
            <person name="Haridas S."/>
            <person name="Albert R."/>
            <person name="Binder M."/>
            <person name="Bloem J."/>
            <person name="Labutti K."/>
            <person name="Salamov A."/>
            <person name="Andreopoulos B."/>
            <person name="Baker S."/>
            <person name="Barry K."/>
            <person name="Bills G."/>
            <person name="Bluhm B."/>
            <person name="Cannon C."/>
            <person name="Castanera R."/>
            <person name="Culley D."/>
            <person name="Daum C."/>
            <person name="Ezra D."/>
            <person name="Gonzalez J."/>
            <person name="Henrissat B."/>
            <person name="Kuo A."/>
            <person name="Liang C."/>
            <person name="Lipzen A."/>
            <person name="Lutzoni F."/>
            <person name="Magnuson J."/>
            <person name="Mondo S."/>
            <person name="Nolan M."/>
            <person name="Ohm R."/>
            <person name="Pangilinan J."/>
            <person name="Park H.-J."/>
            <person name="Ramirez L."/>
            <person name="Alfaro M."/>
            <person name="Sun H."/>
            <person name="Tritt A."/>
            <person name="Yoshinaga Y."/>
            <person name="Zwiers L.-H."/>
            <person name="Turgeon B."/>
            <person name="Goodwin S."/>
            <person name="Spatafora J."/>
            <person name="Crous P."/>
            <person name="Grigoriev I."/>
        </authorList>
    </citation>
    <scope>NUCLEOTIDE SEQUENCE</scope>
    <source>
        <strain evidence="3">CBS 115976</strain>
    </source>
</reference>
<keyword evidence="4" id="KW-1185">Reference proteome</keyword>
<dbReference type="InterPro" id="IPR023210">
    <property type="entry name" value="NADP_OxRdtase_dom"/>
</dbReference>
<dbReference type="PANTHER" id="PTHR43364:SF4">
    <property type="entry name" value="NAD(P)-LINKED OXIDOREDUCTASE SUPERFAMILY PROTEIN"/>
    <property type="match status" value="1"/>
</dbReference>
<dbReference type="SUPFAM" id="SSF51430">
    <property type="entry name" value="NAD(P)-linked oxidoreductase"/>
    <property type="match status" value="1"/>
</dbReference>
<evidence type="ECO:0000256" key="1">
    <source>
        <dbReference type="ARBA" id="ARBA00023002"/>
    </source>
</evidence>
<dbReference type="GO" id="GO:0016491">
    <property type="term" value="F:oxidoreductase activity"/>
    <property type="evidence" value="ECO:0007669"/>
    <property type="project" value="UniProtKB-KW"/>
</dbReference>
<evidence type="ECO:0000313" key="3">
    <source>
        <dbReference type="EMBL" id="KAF2670534.1"/>
    </source>
</evidence>
<evidence type="ECO:0000313" key="4">
    <source>
        <dbReference type="Proteomes" id="UP000799302"/>
    </source>
</evidence>
<gene>
    <name evidence="3" type="ORF">BT63DRAFT_240670</name>
</gene>
<dbReference type="InterPro" id="IPR050523">
    <property type="entry name" value="AKR_Detox_Biosynth"/>
</dbReference>
<dbReference type="PRINTS" id="PR00069">
    <property type="entry name" value="ALDKETRDTASE"/>
</dbReference>
<dbReference type="EMBL" id="MU004234">
    <property type="protein sequence ID" value="KAF2670534.1"/>
    <property type="molecule type" value="Genomic_DNA"/>
</dbReference>
<dbReference type="InterPro" id="IPR020471">
    <property type="entry name" value="AKR"/>
</dbReference>
<dbReference type="AlphaFoldDB" id="A0A6A6UI40"/>
<evidence type="ECO:0000259" key="2">
    <source>
        <dbReference type="Pfam" id="PF00248"/>
    </source>
</evidence>
<sequence length="321" mass="35842">MSRLSLSIGTSAFGGTETQAKVLDVVKDAGIKEVDTAQMYADGKNEVDIGNAGAAERGLSVSTKNPGGFFGDADSLEPGHLKKTAKESLEKLKVKQIDIFYIHAPDRKRPIETWLPTIDELHKEGLFKRFGVSNFSPEEVRAVYDFQKSKGYVLPTVYQGNYNPVARKIDTLLFPTLRELGICFYAYSPLAGGFLAKTRQQIEESNNAGRFADNDAPINKMYRSMYVRPQYLEALDDWGKAAEEEGCTKYELAYRWVYYHSSLKPDLGDHLIMGASKIEQIQSSVDGLKKGPLKSATVKAIEKVWDDIKDVAAHNNFDFFI</sequence>
<dbReference type="OrthoDB" id="48988at2759"/>
<dbReference type="CDD" id="cd19075">
    <property type="entry name" value="AKR_AKR7A1-5"/>
    <property type="match status" value="1"/>
</dbReference>
<keyword evidence="1" id="KW-0560">Oxidoreductase</keyword>
<dbReference type="PANTHER" id="PTHR43364">
    <property type="entry name" value="NADH-SPECIFIC METHYLGLYOXAL REDUCTASE-RELATED"/>
    <property type="match status" value="1"/>
</dbReference>
<dbReference type="Pfam" id="PF00248">
    <property type="entry name" value="Aldo_ket_red"/>
    <property type="match status" value="1"/>
</dbReference>
<organism evidence="3 4">
    <name type="scientific">Microthyrium microscopicum</name>
    <dbReference type="NCBI Taxonomy" id="703497"/>
    <lineage>
        <taxon>Eukaryota</taxon>
        <taxon>Fungi</taxon>
        <taxon>Dikarya</taxon>
        <taxon>Ascomycota</taxon>
        <taxon>Pezizomycotina</taxon>
        <taxon>Dothideomycetes</taxon>
        <taxon>Dothideomycetes incertae sedis</taxon>
        <taxon>Microthyriales</taxon>
        <taxon>Microthyriaceae</taxon>
        <taxon>Microthyrium</taxon>
    </lineage>
</organism>
<dbReference type="Proteomes" id="UP000799302">
    <property type="component" value="Unassembled WGS sequence"/>
</dbReference>
<accession>A0A6A6UI40</accession>
<feature type="domain" description="NADP-dependent oxidoreductase" evidence="2">
    <location>
        <begin position="6"/>
        <end position="305"/>
    </location>
</feature>
<proteinExistence type="predicted"/>
<dbReference type="InterPro" id="IPR036812">
    <property type="entry name" value="NAD(P)_OxRdtase_dom_sf"/>
</dbReference>
<dbReference type="Gene3D" id="3.20.20.100">
    <property type="entry name" value="NADP-dependent oxidoreductase domain"/>
    <property type="match status" value="1"/>
</dbReference>
<name>A0A6A6UI40_9PEZI</name>
<protein>
    <submittedName>
        <fullName evidence="3">Aldehyde reductase</fullName>
    </submittedName>
</protein>